<dbReference type="PANTHER" id="PTHR42928">
    <property type="entry name" value="TRICARBOXYLATE-BINDING PROTEIN"/>
    <property type="match status" value="1"/>
</dbReference>
<gene>
    <name evidence="2" type="ORF">P353_25720</name>
</gene>
<proteinExistence type="inferred from homology"/>
<reference evidence="2 3" key="1">
    <citation type="submission" date="2013-09" db="EMBL/GenBank/DDBJ databases">
        <title>High correlation between genotypes and phenotypes of environmental bacteria Comamonas testosteroni strains.</title>
        <authorList>
            <person name="Liu L."/>
            <person name="Zhu W."/>
            <person name="Xia X."/>
            <person name="Xu B."/>
            <person name="Luo M."/>
            <person name="Wang G."/>
        </authorList>
    </citation>
    <scope>NUCLEOTIDE SEQUENCE [LARGE SCALE GENOMIC DNA]</scope>
    <source>
        <strain evidence="2 3">JL40</strain>
    </source>
</reference>
<evidence type="ECO:0000313" key="2">
    <source>
        <dbReference type="EMBL" id="KGH25203.1"/>
    </source>
</evidence>
<accession>A0A096F644</accession>
<comment type="similarity">
    <text evidence="1">Belongs to the UPF0065 (bug) family.</text>
</comment>
<organism evidence="2 3">
    <name type="scientific">Comamonas testosteroni</name>
    <name type="common">Pseudomonas testosteroni</name>
    <dbReference type="NCBI Taxonomy" id="285"/>
    <lineage>
        <taxon>Bacteria</taxon>
        <taxon>Pseudomonadati</taxon>
        <taxon>Pseudomonadota</taxon>
        <taxon>Betaproteobacteria</taxon>
        <taxon>Burkholderiales</taxon>
        <taxon>Comamonadaceae</taxon>
        <taxon>Comamonas</taxon>
    </lineage>
</organism>
<sequence length="322" mass="34909">MIRRRTLIATALAVQAIPRMAWSQSSFISRPLKIIVPLQAGGSADISTRLIANSLQHRLRQPVIVDNKPGGSFVIGMQALAMTPPDGHTLISINTGMMAAQVTMKRYDMLKSLALVTQYSKTPTLFVVPAQSRFRTFSELIAFAKKNPGKLNFGSVGTGGLEHLWVTMLGRSMGVEFTHIPFKGMPDAITALAQGALDFVPCVMSSALPFVQKGTLRALCVLSDERTPFLPDLPTMREQGGSVPPMEFWSGVAAPQGTPLAVLEQLRQEIVNVMAEPDMKLRMDERGATIVTSANAGAFSTLIKAEQSWMSKVAQEAGIRVE</sequence>
<dbReference type="InterPro" id="IPR042100">
    <property type="entry name" value="Bug_dom1"/>
</dbReference>
<dbReference type="PANTHER" id="PTHR42928:SF5">
    <property type="entry name" value="BLR1237 PROTEIN"/>
    <property type="match status" value="1"/>
</dbReference>
<dbReference type="SUPFAM" id="SSF53850">
    <property type="entry name" value="Periplasmic binding protein-like II"/>
    <property type="match status" value="1"/>
</dbReference>
<dbReference type="InterPro" id="IPR005064">
    <property type="entry name" value="BUG"/>
</dbReference>
<dbReference type="Gene3D" id="3.40.190.10">
    <property type="entry name" value="Periplasmic binding protein-like II"/>
    <property type="match status" value="1"/>
</dbReference>
<comment type="caution">
    <text evidence="2">The sequence shown here is derived from an EMBL/GenBank/DDBJ whole genome shotgun (WGS) entry which is preliminary data.</text>
</comment>
<dbReference type="AlphaFoldDB" id="A0A096F644"/>
<dbReference type="CDD" id="cd07012">
    <property type="entry name" value="PBP2_Bug_TTT"/>
    <property type="match status" value="1"/>
</dbReference>
<dbReference type="Pfam" id="PF03401">
    <property type="entry name" value="TctC"/>
    <property type="match status" value="1"/>
</dbReference>
<evidence type="ECO:0000313" key="3">
    <source>
        <dbReference type="Proteomes" id="UP000029553"/>
    </source>
</evidence>
<protein>
    <submittedName>
        <fullName evidence="2">MFS transporter</fullName>
    </submittedName>
</protein>
<dbReference type="Proteomes" id="UP000029553">
    <property type="component" value="Unassembled WGS sequence"/>
</dbReference>
<evidence type="ECO:0000256" key="1">
    <source>
        <dbReference type="ARBA" id="ARBA00006987"/>
    </source>
</evidence>
<dbReference type="Gene3D" id="3.40.190.150">
    <property type="entry name" value="Bordetella uptake gene, domain 1"/>
    <property type="match status" value="1"/>
</dbReference>
<name>A0A096F644_COMTE</name>
<dbReference type="RefSeq" id="WP_052085012.1">
    <property type="nucleotide sequence ID" value="NZ_AWOR01000089.1"/>
</dbReference>
<dbReference type="EMBL" id="AWOR01000089">
    <property type="protein sequence ID" value="KGH25203.1"/>
    <property type="molecule type" value="Genomic_DNA"/>
</dbReference>
<dbReference type="PIRSF" id="PIRSF017082">
    <property type="entry name" value="YflP"/>
    <property type="match status" value="1"/>
</dbReference>